<feature type="domain" description="DUF3502" evidence="2">
    <location>
        <begin position="433"/>
        <end position="498"/>
    </location>
</feature>
<dbReference type="RefSeq" id="WP_203922959.1">
    <property type="nucleotide sequence ID" value="NZ_BONZ01000081.1"/>
</dbReference>
<dbReference type="PANTHER" id="PTHR43649">
    <property type="entry name" value="ARABINOSE-BINDING PROTEIN-RELATED"/>
    <property type="match status" value="1"/>
</dbReference>
<feature type="signal peptide" evidence="1">
    <location>
        <begin position="1"/>
        <end position="31"/>
    </location>
</feature>
<comment type="caution">
    <text evidence="3">The sequence shown here is derived from an EMBL/GenBank/DDBJ whole genome shotgun (WGS) entry which is preliminary data.</text>
</comment>
<dbReference type="Gene3D" id="3.40.190.10">
    <property type="entry name" value="Periplasmic binding protein-like II"/>
    <property type="match status" value="1"/>
</dbReference>
<dbReference type="PROSITE" id="PS51257">
    <property type="entry name" value="PROKAR_LIPOPROTEIN"/>
    <property type="match status" value="1"/>
</dbReference>
<dbReference type="Pfam" id="PF13416">
    <property type="entry name" value="SBP_bac_8"/>
    <property type="match status" value="1"/>
</dbReference>
<sequence>MTQISRRSLLFNGGKALLAAGTLGAAGPLIAACGSDDDSTSGSVNLKYQYFAYVDAPDVPAVQQAMNDYLKKLGKSFTVTLQPTMDYDQKMTLNMSAGDVGDLFFTATWSNDFFKNAGSGNLLDITKLLPRHAPKLYASLPASIWAGAKVKGKLYGVINQQRFPKLWGYIARKDLADKYGLDPAAITTYADLEPFLAKVKSGEKGVIPWGTDAGTGGTAFYPELHGYDPVATAYGLAIRYDDPQRKIINVYETPEFKAAAQLLHRWRQLGYTTTDPLSGEDRATKQHSGGIALWPNQAPPTNPQLETFATVSKSLVPKPILNTDGCASTLTGVSADTKHAAEALEFLELLNTDKYLYNLLCFGIEGKDYVLDKATGVASLPTGVDPAKSPYNPNSDWQFGNQFNAYYRTKEDAASKRWEVESALNSSAVVSTALGFSLDTSPLRTQVSTVAATIKQYQQQISIGLVDPDKGIPEFLDKLSKSGMPTLLSKAQEQMDAFGASAK</sequence>
<reference evidence="3" key="1">
    <citation type="submission" date="2021-01" db="EMBL/GenBank/DDBJ databases">
        <title>Whole genome shotgun sequence of Rugosimonospora africana NBRC 104875.</title>
        <authorList>
            <person name="Komaki H."/>
            <person name="Tamura T."/>
        </authorList>
    </citation>
    <scope>NUCLEOTIDE SEQUENCE</scope>
    <source>
        <strain evidence="3">NBRC 104875</strain>
    </source>
</reference>
<keyword evidence="1" id="KW-0732">Signal</keyword>
<gene>
    <name evidence="3" type="ORF">Raf01_76780</name>
</gene>
<keyword evidence="4" id="KW-1185">Reference proteome</keyword>
<dbReference type="EMBL" id="BONZ01000081">
    <property type="protein sequence ID" value="GIH19506.1"/>
    <property type="molecule type" value="Genomic_DNA"/>
</dbReference>
<accession>A0A8J3R3M2</accession>
<evidence type="ECO:0000256" key="1">
    <source>
        <dbReference type="SAM" id="SignalP"/>
    </source>
</evidence>
<dbReference type="PANTHER" id="PTHR43649:SF17">
    <property type="entry name" value="ABC TRANSPORTER SOLUTE BINDING PROTEIN-SUGAR TRANSPORT"/>
    <property type="match status" value="1"/>
</dbReference>
<feature type="chain" id="PRO_5035218999" evidence="1">
    <location>
        <begin position="32"/>
        <end position="503"/>
    </location>
</feature>
<dbReference type="PROSITE" id="PS51318">
    <property type="entry name" value="TAT"/>
    <property type="match status" value="1"/>
</dbReference>
<evidence type="ECO:0000313" key="3">
    <source>
        <dbReference type="EMBL" id="GIH19506.1"/>
    </source>
</evidence>
<dbReference type="AlphaFoldDB" id="A0A8J3R3M2"/>
<dbReference type="Proteomes" id="UP000642748">
    <property type="component" value="Unassembled WGS sequence"/>
</dbReference>
<dbReference type="InterPro" id="IPR006311">
    <property type="entry name" value="TAT_signal"/>
</dbReference>
<name>A0A8J3R3M2_9ACTN</name>
<protein>
    <submittedName>
        <fullName evidence="3">ABC transporter substrate-binding protein</fullName>
    </submittedName>
</protein>
<dbReference type="Pfam" id="PF12010">
    <property type="entry name" value="DUF3502"/>
    <property type="match status" value="1"/>
</dbReference>
<proteinExistence type="predicted"/>
<dbReference type="SUPFAM" id="SSF53850">
    <property type="entry name" value="Periplasmic binding protein-like II"/>
    <property type="match status" value="1"/>
</dbReference>
<evidence type="ECO:0000259" key="2">
    <source>
        <dbReference type="Pfam" id="PF12010"/>
    </source>
</evidence>
<evidence type="ECO:0000313" key="4">
    <source>
        <dbReference type="Proteomes" id="UP000642748"/>
    </source>
</evidence>
<dbReference type="InterPro" id="IPR022627">
    <property type="entry name" value="DUF3502"/>
</dbReference>
<dbReference type="InterPro" id="IPR006059">
    <property type="entry name" value="SBP"/>
</dbReference>
<organism evidence="3 4">
    <name type="scientific">Rugosimonospora africana</name>
    <dbReference type="NCBI Taxonomy" id="556532"/>
    <lineage>
        <taxon>Bacteria</taxon>
        <taxon>Bacillati</taxon>
        <taxon>Actinomycetota</taxon>
        <taxon>Actinomycetes</taxon>
        <taxon>Micromonosporales</taxon>
        <taxon>Micromonosporaceae</taxon>
        <taxon>Rugosimonospora</taxon>
    </lineage>
</organism>
<dbReference type="InterPro" id="IPR050490">
    <property type="entry name" value="Bact_solute-bd_prot1"/>
</dbReference>